<dbReference type="SUPFAM" id="SSF46955">
    <property type="entry name" value="Putative DNA-binding domain"/>
    <property type="match status" value="1"/>
</dbReference>
<dbReference type="SMART" id="SM00422">
    <property type="entry name" value="HTH_MERR"/>
    <property type="match status" value="1"/>
</dbReference>
<dbReference type="Proteomes" id="UP000006057">
    <property type="component" value="Chromosome"/>
</dbReference>
<name>I4BQ07_MYCCN</name>
<dbReference type="InterPro" id="IPR000551">
    <property type="entry name" value="MerR-type_HTH_dom"/>
</dbReference>
<dbReference type="PRINTS" id="PR00040">
    <property type="entry name" value="HTHMERR"/>
</dbReference>
<dbReference type="PATRIC" id="fig|710421.3.peg.4649"/>
<sequence length="136" mass="15074">MDLKIGELARLTGTSAPTIRYYEDIGLLPPPHRAGGQRRYRDDDVRRLTFVRRCRDFGFPIEAVRTLASLSADRDHSCIEARDIARTHLAAVHRRMVELRALEHSIAELVDAADGACSGGPGAECAVLRELARPAR</sequence>
<evidence type="ECO:0000313" key="6">
    <source>
        <dbReference type="Proteomes" id="UP000006057"/>
    </source>
</evidence>
<evidence type="ECO:0000256" key="1">
    <source>
        <dbReference type="ARBA" id="ARBA00023015"/>
    </source>
</evidence>
<keyword evidence="1" id="KW-0805">Transcription regulation</keyword>
<proteinExistence type="predicted"/>
<keyword evidence="6" id="KW-1185">Reference proteome</keyword>
<accession>I4BQ07</accession>
<dbReference type="HOGENOM" id="CLU_060077_2_0_11"/>
<dbReference type="STRING" id="710421.Mycch_4662"/>
<evidence type="ECO:0000313" key="5">
    <source>
        <dbReference type="EMBL" id="AFM19364.1"/>
    </source>
</evidence>
<dbReference type="KEGG" id="mcb:Mycch_4662"/>
<dbReference type="PROSITE" id="PS50937">
    <property type="entry name" value="HTH_MERR_2"/>
    <property type="match status" value="1"/>
</dbReference>
<gene>
    <name evidence="5" type="ordered locus">Mycch_4662</name>
</gene>
<keyword evidence="2" id="KW-0238">DNA-binding</keyword>
<organism evidence="5 6">
    <name type="scientific">Mycolicibacterium chubuense (strain NBB4)</name>
    <name type="common">Mycobacterium chubuense</name>
    <dbReference type="NCBI Taxonomy" id="710421"/>
    <lineage>
        <taxon>Bacteria</taxon>
        <taxon>Bacillati</taxon>
        <taxon>Actinomycetota</taxon>
        <taxon>Actinomycetes</taxon>
        <taxon>Mycobacteriales</taxon>
        <taxon>Mycobacteriaceae</taxon>
        <taxon>Mycolicibacterium</taxon>
    </lineage>
</organism>
<dbReference type="Gene3D" id="1.10.1660.10">
    <property type="match status" value="1"/>
</dbReference>
<dbReference type="PANTHER" id="PTHR30204:SF94">
    <property type="entry name" value="HEAVY METAL-DEPENDENT TRANSCRIPTIONAL REGULATOR HI_0293-RELATED"/>
    <property type="match status" value="1"/>
</dbReference>
<protein>
    <submittedName>
        <fullName evidence="5">Putative transcriptional regulator</fullName>
    </submittedName>
</protein>
<feature type="domain" description="HTH merR-type" evidence="4">
    <location>
        <begin position="1"/>
        <end position="70"/>
    </location>
</feature>
<dbReference type="RefSeq" id="WP_014817832.1">
    <property type="nucleotide sequence ID" value="NC_018027.1"/>
</dbReference>
<evidence type="ECO:0000259" key="4">
    <source>
        <dbReference type="PROSITE" id="PS50937"/>
    </source>
</evidence>
<dbReference type="PANTHER" id="PTHR30204">
    <property type="entry name" value="REDOX-CYCLING DRUG-SENSING TRANSCRIPTIONAL ACTIVATOR SOXR"/>
    <property type="match status" value="1"/>
</dbReference>
<evidence type="ECO:0000256" key="2">
    <source>
        <dbReference type="ARBA" id="ARBA00023125"/>
    </source>
</evidence>
<evidence type="ECO:0000256" key="3">
    <source>
        <dbReference type="ARBA" id="ARBA00023163"/>
    </source>
</evidence>
<dbReference type="GO" id="GO:0003677">
    <property type="term" value="F:DNA binding"/>
    <property type="evidence" value="ECO:0007669"/>
    <property type="project" value="UniProtKB-KW"/>
</dbReference>
<dbReference type="GO" id="GO:0003700">
    <property type="term" value="F:DNA-binding transcription factor activity"/>
    <property type="evidence" value="ECO:0007669"/>
    <property type="project" value="InterPro"/>
</dbReference>
<dbReference type="InterPro" id="IPR009061">
    <property type="entry name" value="DNA-bd_dom_put_sf"/>
</dbReference>
<dbReference type="eggNOG" id="COG0789">
    <property type="taxonomic scope" value="Bacteria"/>
</dbReference>
<dbReference type="AlphaFoldDB" id="I4BQ07"/>
<dbReference type="OrthoDB" id="9802039at2"/>
<reference evidence="5 6" key="1">
    <citation type="submission" date="2012-06" db="EMBL/GenBank/DDBJ databases">
        <title>Complete sequence of chromosome of Mycobacterium chubuense NBB4.</title>
        <authorList>
            <consortium name="US DOE Joint Genome Institute"/>
            <person name="Lucas S."/>
            <person name="Han J."/>
            <person name="Lapidus A."/>
            <person name="Cheng J.-F."/>
            <person name="Goodwin L."/>
            <person name="Pitluck S."/>
            <person name="Peters L."/>
            <person name="Mikhailova N."/>
            <person name="Teshima H."/>
            <person name="Detter J.C."/>
            <person name="Han C."/>
            <person name="Tapia R."/>
            <person name="Land M."/>
            <person name="Hauser L."/>
            <person name="Kyrpides N."/>
            <person name="Ivanova N."/>
            <person name="Pagani I."/>
            <person name="Mattes T."/>
            <person name="Holmes A."/>
            <person name="Rutledge P."/>
            <person name="Paulsen I."/>
            <person name="Coleman N."/>
            <person name="Woyke T."/>
        </authorList>
    </citation>
    <scope>NUCLEOTIDE SEQUENCE [LARGE SCALE GENOMIC DNA]</scope>
    <source>
        <strain evidence="5 6">NBB4</strain>
    </source>
</reference>
<dbReference type="Pfam" id="PF13411">
    <property type="entry name" value="MerR_1"/>
    <property type="match status" value="1"/>
</dbReference>
<dbReference type="InterPro" id="IPR047057">
    <property type="entry name" value="MerR_fam"/>
</dbReference>
<dbReference type="EMBL" id="CP003053">
    <property type="protein sequence ID" value="AFM19364.1"/>
    <property type="molecule type" value="Genomic_DNA"/>
</dbReference>
<keyword evidence="3" id="KW-0804">Transcription</keyword>